<sequence>VLESWCGVYDAQNQISSLNTMIFGLQTPPPWH</sequence>
<gene>
    <name evidence="1" type="ORF">METZ01_LOCUS269324</name>
</gene>
<dbReference type="EMBL" id="UINC01076884">
    <property type="protein sequence ID" value="SVC16470.1"/>
    <property type="molecule type" value="Genomic_DNA"/>
</dbReference>
<feature type="non-terminal residue" evidence="1">
    <location>
        <position position="1"/>
    </location>
</feature>
<proteinExistence type="predicted"/>
<reference evidence="1" key="1">
    <citation type="submission" date="2018-05" db="EMBL/GenBank/DDBJ databases">
        <authorList>
            <person name="Lanie J.A."/>
            <person name="Ng W.-L."/>
            <person name="Kazmierczak K.M."/>
            <person name="Andrzejewski T.M."/>
            <person name="Davidsen T.M."/>
            <person name="Wayne K.J."/>
            <person name="Tettelin H."/>
            <person name="Glass J.I."/>
            <person name="Rusch D."/>
            <person name="Podicherti R."/>
            <person name="Tsui H.-C.T."/>
            <person name="Winkler M.E."/>
        </authorList>
    </citation>
    <scope>NUCLEOTIDE SEQUENCE</scope>
</reference>
<protein>
    <submittedName>
        <fullName evidence="1">Uncharacterized protein</fullName>
    </submittedName>
</protein>
<name>A0A382JWH7_9ZZZZ</name>
<evidence type="ECO:0000313" key="1">
    <source>
        <dbReference type="EMBL" id="SVC16470.1"/>
    </source>
</evidence>
<dbReference type="AlphaFoldDB" id="A0A382JWH7"/>
<organism evidence="1">
    <name type="scientific">marine metagenome</name>
    <dbReference type="NCBI Taxonomy" id="408172"/>
    <lineage>
        <taxon>unclassified sequences</taxon>
        <taxon>metagenomes</taxon>
        <taxon>ecological metagenomes</taxon>
    </lineage>
</organism>
<feature type="non-terminal residue" evidence="1">
    <location>
        <position position="32"/>
    </location>
</feature>
<accession>A0A382JWH7</accession>